<evidence type="ECO:0000256" key="1">
    <source>
        <dbReference type="ARBA" id="ARBA00023015"/>
    </source>
</evidence>
<dbReference type="PANTHER" id="PTHR30363:SF51">
    <property type="entry name" value="HTH-TYPE TRANSCRIPTIONAL REPRESSOR GLCR"/>
    <property type="match status" value="1"/>
</dbReference>
<evidence type="ECO:0000313" key="6">
    <source>
        <dbReference type="Proteomes" id="UP000035214"/>
    </source>
</evidence>
<feature type="domain" description="HTH deoR-type" evidence="4">
    <location>
        <begin position="3"/>
        <end position="58"/>
    </location>
</feature>
<evidence type="ECO:0000313" key="5">
    <source>
        <dbReference type="EMBL" id="KLA31080.1"/>
    </source>
</evidence>
<dbReference type="InterPro" id="IPR050313">
    <property type="entry name" value="Carb_Metab_HTH_regulators"/>
</dbReference>
<dbReference type="InterPro" id="IPR018356">
    <property type="entry name" value="Tscrpt_reg_HTH_DeoR_CS"/>
</dbReference>
<organism evidence="5 6">
    <name type="scientific">Bacillus cereus</name>
    <dbReference type="NCBI Taxonomy" id="1396"/>
    <lineage>
        <taxon>Bacteria</taxon>
        <taxon>Bacillati</taxon>
        <taxon>Bacillota</taxon>
        <taxon>Bacilli</taxon>
        <taxon>Bacillales</taxon>
        <taxon>Bacillaceae</taxon>
        <taxon>Bacillus</taxon>
        <taxon>Bacillus cereus group</taxon>
    </lineage>
</organism>
<dbReference type="Proteomes" id="UP000035214">
    <property type="component" value="Unassembled WGS sequence"/>
</dbReference>
<dbReference type="Pfam" id="PF08220">
    <property type="entry name" value="HTH_DeoR"/>
    <property type="match status" value="1"/>
</dbReference>
<dbReference type="RefSeq" id="WP_046954433.1">
    <property type="nucleotide sequence ID" value="NZ_LCYI01000017.1"/>
</dbReference>
<evidence type="ECO:0000256" key="2">
    <source>
        <dbReference type="ARBA" id="ARBA00023125"/>
    </source>
</evidence>
<dbReference type="InterPro" id="IPR014036">
    <property type="entry name" value="DeoR-like_C"/>
</dbReference>
<dbReference type="Gene3D" id="3.40.50.1360">
    <property type="match status" value="1"/>
</dbReference>
<name>A0A0G8F3T5_BACCE</name>
<keyword evidence="1" id="KW-0805">Transcription regulation</keyword>
<accession>A0A0G8F3T5</accession>
<dbReference type="SUPFAM" id="SSF46785">
    <property type="entry name" value="Winged helix' DNA-binding domain"/>
    <property type="match status" value="1"/>
</dbReference>
<keyword evidence="2" id="KW-0238">DNA-binding</keyword>
<dbReference type="Gene3D" id="1.10.10.10">
    <property type="entry name" value="Winged helix-like DNA-binding domain superfamily/Winged helix DNA-binding domain"/>
    <property type="match status" value="1"/>
</dbReference>
<dbReference type="InterPro" id="IPR001034">
    <property type="entry name" value="DeoR_HTH"/>
</dbReference>
<dbReference type="PROSITE" id="PS00894">
    <property type="entry name" value="HTH_DEOR_1"/>
    <property type="match status" value="1"/>
</dbReference>
<dbReference type="GO" id="GO:0003677">
    <property type="term" value="F:DNA binding"/>
    <property type="evidence" value="ECO:0007669"/>
    <property type="project" value="UniProtKB-KW"/>
</dbReference>
<reference evidence="5 6" key="1">
    <citation type="submission" date="2015-04" db="EMBL/GenBank/DDBJ databases">
        <title>Draft Genome Sequences of Eight Spore-Forming Food Isolates of Bacillus cereus Genome sequencing.</title>
        <authorList>
            <person name="Krawcyk A.O."/>
            <person name="de Jong A."/>
            <person name="Eijlander R.T."/>
            <person name="Berendsen E.M."/>
            <person name="Holsappel S."/>
            <person name="Wells-Bennik M."/>
            <person name="Kuipers O.P."/>
        </authorList>
    </citation>
    <scope>NUCLEOTIDE SEQUENCE [LARGE SCALE GENOMIC DNA]</scope>
    <source>
        <strain evidence="5 6">B4077</strain>
    </source>
</reference>
<dbReference type="Pfam" id="PF00455">
    <property type="entry name" value="DeoRC"/>
    <property type="match status" value="1"/>
</dbReference>
<evidence type="ECO:0000256" key="3">
    <source>
        <dbReference type="ARBA" id="ARBA00023163"/>
    </source>
</evidence>
<dbReference type="SUPFAM" id="SSF100950">
    <property type="entry name" value="NagB/RpiA/CoA transferase-like"/>
    <property type="match status" value="1"/>
</dbReference>
<comment type="caution">
    <text evidence="5">The sequence shown here is derived from an EMBL/GenBank/DDBJ whole genome shotgun (WGS) entry which is preliminary data.</text>
</comment>
<dbReference type="InterPro" id="IPR036388">
    <property type="entry name" value="WH-like_DNA-bd_sf"/>
</dbReference>
<proteinExistence type="predicted"/>
<dbReference type="PATRIC" id="fig|1396.428.peg.2727"/>
<dbReference type="PANTHER" id="PTHR30363">
    <property type="entry name" value="HTH-TYPE TRANSCRIPTIONAL REGULATOR SRLR-RELATED"/>
    <property type="match status" value="1"/>
</dbReference>
<dbReference type="EMBL" id="LCYI01000017">
    <property type="protein sequence ID" value="KLA31080.1"/>
    <property type="molecule type" value="Genomic_DNA"/>
</dbReference>
<dbReference type="SMART" id="SM00420">
    <property type="entry name" value="HTH_DEOR"/>
    <property type="match status" value="1"/>
</dbReference>
<dbReference type="InterPro" id="IPR037171">
    <property type="entry name" value="NagB/RpiA_transferase-like"/>
</dbReference>
<evidence type="ECO:0000259" key="4">
    <source>
        <dbReference type="PROSITE" id="PS51000"/>
    </source>
</evidence>
<protein>
    <recommendedName>
        <fullName evidence="4">HTH deoR-type domain-containing protein</fullName>
    </recommendedName>
</protein>
<gene>
    <name evidence="5" type="ORF">B4077_3348</name>
</gene>
<sequence>MNQEERLIRVFNYLETNKTMNIKKMCEMFHISRDTARRDIVKLSKNKAIVRTYGGVALATFHKKIDTYQVRSQTELETKKSIGMKAANIIANNDMIYLDVSTTVNFVAQHLQSKNVTIVTNSIDTAYMLAQSEDTTIHLLGGTLNKVSRHTTGTSTTEKLKDYHFDKVFIGTAGITEDGIYYGFEEDIYFKRELIKHADQVILVADHTKWNQRRNYKGLTLESIDTFITNQVMSSDLYNTLKENGVEVVIANED</sequence>
<dbReference type="PROSITE" id="PS51000">
    <property type="entry name" value="HTH_DEOR_2"/>
    <property type="match status" value="1"/>
</dbReference>
<dbReference type="GO" id="GO:0003700">
    <property type="term" value="F:DNA-binding transcription factor activity"/>
    <property type="evidence" value="ECO:0007669"/>
    <property type="project" value="InterPro"/>
</dbReference>
<dbReference type="SMART" id="SM01134">
    <property type="entry name" value="DeoRC"/>
    <property type="match status" value="1"/>
</dbReference>
<keyword evidence="3" id="KW-0804">Transcription</keyword>
<dbReference type="AlphaFoldDB" id="A0A0G8F3T5"/>
<dbReference type="InterPro" id="IPR036390">
    <property type="entry name" value="WH_DNA-bd_sf"/>
</dbReference>